<evidence type="ECO:0000259" key="9">
    <source>
        <dbReference type="PROSITE" id="PS51379"/>
    </source>
</evidence>
<dbReference type="SUPFAM" id="SSF54862">
    <property type="entry name" value="4Fe-4S ferredoxins"/>
    <property type="match status" value="1"/>
</dbReference>
<dbReference type="RefSeq" id="WP_138057148.1">
    <property type="nucleotide sequence ID" value="NZ_VAWE01000001.1"/>
</dbReference>
<keyword evidence="3 8" id="KW-0479">Metal-binding</keyword>
<evidence type="ECO:0000313" key="10">
    <source>
        <dbReference type="EMBL" id="TLQ47870.1"/>
    </source>
</evidence>
<dbReference type="GO" id="GO:0051538">
    <property type="term" value="F:3 iron, 4 sulfur cluster binding"/>
    <property type="evidence" value="ECO:0007669"/>
    <property type="project" value="UniProtKB-KW"/>
</dbReference>
<comment type="cofactor">
    <cofactor evidence="1">
        <name>[3Fe-4S] cluster</name>
        <dbReference type="ChEBI" id="CHEBI:21137"/>
    </cofactor>
</comment>
<keyword evidence="7" id="KW-0003">3Fe-4S</keyword>
<dbReference type="InterPro" id="IPR017896">
    <property type="entry name" value="4Fe4S_Fe-S-bd"/>
</dbReference>
<dbReference type="EMBL" id="VAWE01000001">
    <property type="protein sequence ID" value="TLQ47870.1"/>
    <property type="molecule type" value="Genomic_DNA"/>
</dbReference>
<dbReference type="InterPro" id="IPR001080">
    <property type="entry name" value="3Fe4S_ferredoxin"/>
</dbReference>
<dbReference type="PANTHER" id="PTHR36923:SF3">
    <property type="entry name" value="FERREDOXIN"/>
    <property type="match status" value="1"/>
</dbReference>
<sequence length="68" mass="7105">MSATGPVKVNRERCVGAGNCVRVAPELFDQDDDGVVRLVPGEDARGYAPEAVEAADLCPAAAIEYLGE</sequence>
<dbReference type="GO" id="GO:0005506">
    <property type="term" value="F:iron ion binding"/>
    <property type="evidence" value="ECO:0007669"/>
    <property type="project" value="UniProtKB-UniRule"/>
</dbReference>
<evidence type="ECO:0000256" key="7">
    <source>
        <dbReference type="ARBA" id="ARBA00023291"/>
    </source>
</evidence>
<keyword evidence="6 8" id="KW-0411">Iron-sulfur</keyword>
<dbReference type="PROSITE" id="PS51379">
    <property type="entry name" value="4FE4S_FER_2"/>
    <property type="match status" value="1"/>
</dbReference>
<organism evidence="10 11">
    <name type="scientific">Streptomyces marianii</name>
    <dbReference type="NCBI Taxonomy" id="1817406"/>
    <lineage>
        <taxon>Bacteria</taxon>
        <taxon>Bacillati</taxon>
        <taxon>Actinomycetota</taxon>
        <taxon>Actinomycetes</taxon>
        <taxon>Kitasatosporales</taxon>
        <taxon>Streptomycetaceae</taxon>
        <taxon>Streptomyces</taxon>
    </lineage>
</organism>
<evidence type="ECO:0000256" key="1">
    <source>
        <dbReference type="ARBA" id="ARBA00001927"/>
    </source>
</evidence>
<dbReference type="InterPro" id="IPR051269">
    <property type="entry name" value="Fe-S_cluster_ET"/>
</dbReference>
<reference evidence="10 11" key="1">
    <citation type="submission" date="2019-05" db="EMBL/GenBank/DDBJ databases">
        <title>Streptomyces marianii sp. nov., a novel marine actinomycete from southern coast of India.</title>
        <authorList>
            <person name="Iniyan A.M."/>
            <person name="Wink J."/>
            <person name="Ramprasad E."/>
            <person name="Ramana C.V."/>
            <person name="Bunk B."/>
            <person name="Sproer C."/>
            <person name="Joseph F.-J.R.S."/>
            <person name="Vincent S.G.P."/>
        </authorList>
    </citation>
    <scope>NUCLEOTIDE SEQUENCE [LARGE SCALE GENOMIC DNA]</scope>
    <source>
        <strain evidence="10 11">ICN19</strain>
    </source>
</reference>
<keyword evidence="11" id="KW-1185">Reference proteome</keyword>
<dbReference type="GO" id="GO:0009055">
    <property type="term" value="F:electron transfer activity"/>
    <property type="evidence" value="ECO:0007669"/>
    <property type="project" value="UniProtKB-UniRule"/>
</dbReference>
<dbReference type="OrthoDB" id="9803319at2"/>
<evidence type="ECO:0000256" key="4">
    <source>
        <dbReference type="ARBA" id="ARBA00022982"/>
    </source>
</evidence>
<evidence type="ECO:0000256" key="5">
    <source>
        <dbReference type="ARBA" id="ARBA00023004"/>
    </source>
</evidence>
<dbReference type="Gene3D" id="3.30.70.20">
    <property type="match status" value="1"/>
</dbReference>
<feature type="domain" description="4Fe-4S ferredoxin-type" evidence="9">
    <location>
        <begin position="5"/>
        <end position="33"/>
    </location>
</feature>
<evidence type="ECO:0000256" key="6">
    <source>
        <dbReference type="ARBA" id="ARBA00023014"/>
    </source>
</evidence>
<keyword evidence="4 8" id="KW-0249">Electron transport</keyword>
<dbReference type="PRINTS" id="PR00352">
    <property type="entry name" value="3FE4SFRDOXIN"/>
</dbReference>
<proteinExistence type="predicted"/>
<accession>A0A5R9ECE9</accession>
<keyword evidence="5 8" id="KW-0408">Iron</keyword>
<evidence type="ECO:0000256" key="2">
    <source>
        <dbReference type="ARBA" id="ARBA00022448"/>
    </source>
</evidence>
<evidence type="ECO:0000256" key="8">
    <source>
        <dbReference type="RuleBase" id="RU368020"/>
    </source>
</evidence>
<evidence type="ECO:0000256" key="3">
    <source>
        <dbReference type="ARBA" id="ARBA00022723"/>
    </source>
</evidence>
<keyword evidence="2 8" id="KW-0813">Transport</keyword>
<comment type="function">
    <text evidence="8">Ferredoxins are iron-sulfur proteins that transfer electrons in a wide variety of metabolic reactions.</text>
</comment>
<dbReference type="PANTHER" id="PTHR36923">
    <property type="entry name" value="FERREDOXIN"/>
    <property type="match status" value="1"/>
</dbReference>
<dbReference type="AlphaFoldDB" id="A0A5R9ECE9"/>
<dbReference type="Proteomes" id="UP000305921">
    <property type="component" value="Unassembled WGS sequence"/>
</dbReference>
<protein>
    <recommendedName>
        <fullName evidence="8">Ferredoxin</fullName>
    </recommendedName>
</protein>
<comment type="caution">
    <text evidence="10">The sequence shown here is derived from an EMBL/GenBank/DDBJ whole genome shotgun (WGS) entry which is preliminary data.</text>
</comment>
<evidence type="ECO:0000313" key="11">
    <source>
        <dbReference type="Proteomes" id="UP000305921"/>
    </source>
</evidence>
<name>A0A5R9ECE9_9ACTN</name>
<dbReference type="Pfam" id="PF13459">
    <property type="entry name" value="Fer4_15"/>
    <property type="match status" value="1"/>
</dbReference>
<gene>
    <name evidence="10" type="ORF">FEF34_37590</name>
</gene>